<proteinExistence type="predicted"/>
<reference evidence="1" key="2">
    <citation type="submission" date="2020-05" db="UniProtKB">
        <authorList>
            <consortium name="EnsemblMetazoa"/>
        </authorList>
    </citation>
    <scope>IDENTIFICATION</scope>
    <source>
        <strain evidence="1">IAEA</strain>
    </source>
</reference>
<organism evidence="1 2">
    <name type="scientific">Glossina palpalis gambiensis</name>
    <dbReference type="NCBI Taxonomy" id="67801"/>
    <lineage>
        <taxon>Eukaryota</taxon>
        <taxon>Metazoa</taxon>
        <taxon>Ecdysozoa</taxon>
        <taxon>Arthropoda</taxon>
        <taxon>Hexapoda</taxon>
        <taxon>Insecta</taxon>
        <taxon>Pterygota</taxon>
        <taxon>Neoptera</taxon>
        <taxon>Endopterygota</taxon>
        <taxon>Diptera</taxon>
        <taxon>Brachycera</taxon>
        <taxon>Muscomorpha</taxon>
        <taxon>Hippoboscoidea</taxon>
        <taxon>Glossinidae</taxon>
        <taxon>Glossina</taxon>
    </lineage>
</organism>
<dbReference type="VEuPathDB" id="VectorBase:GPPI029347"/>
<evidence type="ECO:0000313" key="1">
    <source>
        <dbReference type="EnsemblMetazoa" id="GPPI029347-PA"/>
    </source>
</evidence>
<evidence type="ECO:0000313" key="2">
    <source>
        <dbReference type="Proteomes" id="UP000092460"/>
    </source>
</evidence>
<reference evidence="2" key="1">
    <citation type="submission" date="2015-01" db="EMBL/GenBank/DDBJ databases">
        <authorList>
            <person name="Aksoy S."/>
            <person name="Warren W."/>
            <person name="Wilson R.K."/>
        </authorList>
    </citation>
    <scope>NUCLEOTIDE SEQUENCE [LARGE SCALE GENOMIC DNA]</scope>
    <source>
        <strain evidence="2">IAEA</strain>
    </source>
</reference>
<accession>A0A1B0BGL6</accession>
<dbReference type="AlphaFoldDB" id="A0A1B0BGL6"/>
<dbReference type="Proteomes" id="UP000092460">
    <property type="component" value="Unassembled WGS sequence"/>
</dbReference>
<name>A0A1B0BGL6_9MUSC</name>
<dbReference type="EMBL" id="JXJN01013895">
    <property type="status" value="NOT_ANNOTATED_CDS"/>
    <property type="molecule type" value="Genomic_DNA"/>
</dbReference>
<sequence>MVEELLALQQLSVVWCGFWIGGLISPYFYENVGLQRIDASPNDTMDVHDELYFQQNSCISSSKGLHRREHFVLLLPDESIFKPIFETFRALISILLFYLCGCAIAKDAAVGDNKSALSSVIDKKSMKSVEELKTKTDKRDSSDQTFVLRLNTGEEPFRPILGANYDQYQVASSAQNK</sequence>
<dbReference type="EnsemblMetazoa" id="GPPI029347-RA">
    <property type="protein sequence ID" value="GPPI029347-PA"/>
    <property type="gene ID" value="GPPI029347"/>
</dbReference>
<protein>
    <submittedName>
        <fullName evidence="1">Uncharacterized protein</fullName>
    </submittedName>
</protein>
<keyword evidence="2" id="KW-1185">Reference proteome</keyword>